<dbReference type="STRING" id="4909.A0A1Z8JW92"/>
<dbReference type="GO" id="GO:0005829">
    <property type="term" value="C:cytosol"/>
    <property type="evidence" value="ECO:0007669"/>
    <property type="project" value="TreeGrafter"/>
</dbReference>
<dbReference type="KEGG" id="pkz:C5L36_0C11020"/>
<dbReference type="AlphaFoldDB" id="A0A1Z8JW92"/>
<evidence type="ECO:0000313" key="4">
    <source>
        <dbReference type="EMBL" id="OUT24732.1"/>
    </source>
</evidence>
<dbReference type="PANTHER" id="PTHR15830:SF10">
    <property type="entry name" value="TELOMERE LENGTH REGULATION PROTEIN TEL2 HOMOLOG"/>
    <property type="match status" value="1"/>
</dbReference>
<gene>
    <name evidence="3" type="ORF">C5L36_0C11020</name>
    <name evidence="4" type="ORF">CAS74_001122</name>
</gene>
<dbReference type="Pfam" id="PF10193">
    <property type="entry name" value="Telomere_reg-2"/>
    <property type="match status" value="1"/>
</dbReference>
<evidence type="ECO:0000313" key="5">
    <source>
        <dbReference type="Proteomes" id="UP000195871"/>
    </source>
</evidence>
<comment type="similarity">
    <text evidence="1">Belongs to the TEL2 family.</text>
</comment>
<dbReference type="Proteomes" id="UP000195871">
    <property type="component" value="Unassembled WGS sequence"/>
</dbReference>
<dbReference type="EMBL" id="CP028775">
    <property type="protein sequence ID" value="AWU77197.1"/>
    <property type="molecule type" value="Genomic_DNA"/>
</dbReference>
<reference evidence="4 5" key="1">
    <citation type="submission" date="2017-05" db="EMBL/GenBank/DDBJ databases">
        <title>The Genome Sequence of Candida krusei Ckrusei653.</title>
        <authorList>
            <person name="Cuomo C."/>
            <person name="Forche A."/>
            <person name="Young S."/>
            <person name="Abouelleil A."/>
            <person name="Cao P."/>
            <person name="Chapman S."/>
            <person name="Cusick C."/>
            <person name="Shea T."/>
            <person name="Nusbaum C."/>
            <person name="Birren B."/>
        </authorList>
    </citation>
    <scope>NUCLEOTIDE SEQUENCE [LARGE SCALE GENOMIC DNA]</scope>
    <source>
        <strain evidence="4 5">Ckrusei653</strain>
    </source>
</reference>
<reference evidence="3 6" key="2">
    <citation type="submission" date="2018-06" db="EMBL/GenBank/DDBJ databases">
        <title>Population genomics shows no distinction between pathogenic Candida krusei and environmental Pichia kudriavzevii: One species, four names.</title>
        <authorList>
            <person name="Douglass A.P."/>
            <person name="Offei B."/>
            <person name="Braun-Galleani S."/>
            <person name="Coughlan A.Y."/>
            <person name="Martos A."/>
            <person name="Ortiz-Merino R.A."/>
            <person name="Byrne K.P."/>
            <person name="Wolfe K.H."/>
        </authorList>
    </citation>
    <scope>NUCLEOTIDE SEQUENCE [LARGE SCALE GENOMIC DNA]</scope>
    <source>
        <strain evidence="3 6">CBS573</strain>
    </source>
</reference>
<dbReference type="EMBL" id="NHMM01000001">
    <property type="protein sequence ID" value="OUT24732.1"/>
    <property type="molecule type" value="Genomic_DNA"/>
</dbReference>
<feature type="domain" description="Telomere length regulation protein conserved" evidence="2">
    <location>
        <begin position="493"/>
        <end position="620"/>
    </location>
</feature>
<dbReference type="GO" id="GO:0051083">
    <property type="term" value="P:'de novo' cotranslational protein folding"/>
    <property type="evidence" value="ECO:0007669"/>
    <property type="project" value="TreeGrafter"/>
</dbReference>
<keyword evidence="6" id="KW-1185">Reference proteome</keyword>
<accession>A0A1Z8JW92</accession>
<dbReference type="GO" id="GO:0042162">
    <property type="term" value="F:telomeric DNA binding"/>
    <property type="evidence" value="ECO:0007669"/>
    <property type="project" value="TreeGrafter"/>
</dbReference>
<dbReference type="Gene3D" id="1.25.40.720">
    <property type="entry name" value="Telomere length regulation protein 2, C-terminal domain"/>
    <property type="match status" value="2"/>
</dbReference>
<dbReference type="VEuPathDB" id="FungiDB:C5L36_0C11020"/>
<organism evidence="4 5">
    <name type="scientific">Pichia kudriavzevii</name>
    <name type="common">Yeast</name>
    <name type="synonym">Issatchenkia orientalis</name>
    <dbReference type="NCBI Taxonomy" id="4909"/>
    <lineage>
        <taxon>Eukaryota</taxon>
        <taxon>Fungi</taxon>
        <taxon>Dikarya</taxon>
        <taxon>Ascomycota</taxon>
        <taxon>Saccharomycotina</taxon>
        <taxon>Pichiomycetes</taxon>
        <taxon>Pichiales</taxon>
        <taxon>Pichiaceae</taxon>
        <taxon>Pichia</taxon>
    </lineage>
</organism>
<sequence>MSSLESVLDQLKRLDFSTLELQTALNTVSAYSPLSDSDNLHLSLILLERVIPQAYILASNDIRKAIIELLATPIGINQLLRSIKEAASDETTKSEKVYSYVDILSHILEHKLEFVIDLFLNCKGTHNNNWRVFLTMKLTDVLGQVHLWLFDHPPNSDFVLNVNRMRVRQLMEFYTGNCVKCLAARIEQCNLRSDKTDTVQQILIFFLEKEPEAVFNMIIENWKILNSFFKQENGNSLKGKSKAIENKKRFMMGLFKAFNLKITDYTSGKLYSSLINNMLKTFDLVDASELILKSCEANTNYIASYAWIHNTGRVKKEHVLRILSNFGNQEYMSCTSYNLQIATAQYIVILLLHLCDEDIHKVSTSKQFLDTVSNRLESKLVKLRDLGMFIADFIYTKLNDKEMFNIPDYSKRKALFMSPLMELQKEFADVEFKSIDDVVCTIRSYRSITLVQSEETQLVDEKPLMVDIRCDSDASDSDLDDPSVERKVHVTKPVFLKDLLHYLLSDPQKDKTAFEKRGIAFSIGIEMVRIKKGMPELTFYITRLIDAALDMDSTGFPLRSNNKLTDNEVDSAFNSWKLSFMIALCTSDFENAIDYLLKMFLKQDWSISTRIKVLTCIGLSCRELSGKHDDFIWGKGDLQKVKPKNLRGPGHEAFLRLDSKELNGRGIVDVALEEREKKMIDALEAVGIGEGKVVRRSRKLELDKQDNTKNNTVHTTFINKKLSKLYFSMVALWEDVNILTHGTGFNVGSMSEHLNSHYVNMLSMIYSCAVPSCTVLVDMSIEQIKILIGVSKSIQTISCTEFPSLLYEALVNGVKSLLMGNDRMFSVLKSNAPVEINTLFESFAQVSAMAPSMEEHTKMLSVSVLEHLRQYCLGY</sequence>
<evidence type="ECO:0000256" key="1">
    <source>
        <dbReference type="ARBA" id="ARBA00006133"/>
    </source>
</evidence>
<dbReference type="InterPro" id="IPR038528">
    <property type="entry name" value="TEL2_C_sf"/>
</dbReference>
<proteinExistence type="inferred from homology"/>
<evidence type="ECO:0000313" key="3">
    <source>
        <dbReference type="EMBL" id="AWU77197.1"/>
    </source>
</evidence>
<dbReference type="GeneID" id="40384992"/>
<dbReference type="OrthoDB" id="10258062at2759"/>
<dbReference type="PANTHER" id="PTHR15830">
    <property type="entry name" value="TELOMERE LENGTH REGULATION PROTEIN TEL2 FAMILY MEMBER"/>
    <property type="match status" value="1"/>
</dbReference>
<dbReference type="Proteomes" id="UP000249293">
    <property type="component" value="Chromosome 3"/>
</dbReference>
<evidence type="ECO:0000259" key="2">
    <source>
        <dbReference type="Pfam" id="PF10193"/>
    </source>
</evidence>
<dbReference type="RefSeq" id="XP_029322674.1">
    <property type="nucleotide sequence ID" value="XM_029466814.1"/>
</dbReference>
<evidence type="ECO:0000313" key="6">
    <source>
        <dbReference type="Proteomes" id="UP000249293"/>
    </source>
</evidence>
<name>A0A1Z8JW92_PICKU</name>
<dbReference type="InterPro" id="IPR019337">
    <property type="entry name" value="Telomere_length_regulation_dom"/>
</dbReference>
<protein>
    <recommendedName>
        <fullName evidence="2">Telomere length regulation protein conserved domain-containing protein</fullName>
    </recommendedName>
</protein>
<dbReference type="InterPro" id="IPR051970">
    <property type="entry name" value="TEL2_Regulation"/>
</dbReference>
<dbReference type="GO" id="GO:0051879">
    <property type="term" value="F:Hsp90 protein binding"/>
    <property type="evidence" value="ECO:0007669"/>
    <property type="project" value="TreeGrafter"/>
</dbReference>